<evidence type="ECO:0000256" key="2">
    <source>
        <dbReference type="ARBA" id="ARBA00004367"/>
    </source>
</evidence>
<dbReference type="PANTHER" id="PTHR12613">
    <property type="entry name" value="ERO1-RELATED"/>
    <property type="match status" value="1"/>
</dbReference>
<reference evidence="17 18" key="1">
    <citation type="journal article" date="2014" name="MBio">
        <title>The Ordospora colligata genome; evolution of extreme reduction in microsporidia and host-to-parasite horizontal gene transfer.</title>
        <authorList>
            <person name="Pombert J.-F."/>
            <person name="Haag K.L."/>
            <person name="Beidas S."/>
            <person name="Ebert D."/>
            <person name="Keeling P.J."/>
        </authorList>
    </citation>
    <scope>NUCLEOTIDE SEQUENCE [LARGE SCALE GENOMIC DNA]</scope>
    <source>
        <strain evidence="17 18">OC4</strain>
    </source>
</reference>
<comment type="caution">
    <text evidence="17">The sequence shown here is derived from an EMBL/GenBank/DDBJ whole genome shotgun (WGS) entry which is preliminary data.</text>
</comment>
<keyword evidence="7 16" id="KW-0732">Signal</keyword>
<dbReference type="AlphaFoldDB" id="A0A0B2ULF8"/>
<dbReference type="FunCoup" id="A0A0B2ULF8">
    <property type="interactions" value="128"/>
</dbReference>
<evidence type="ECO:0000313" key="18">
    <source>
        <dbReference type="Proteomes" id="UP000031056"/>
    </source>
</evidence>
<keyword evidence="13" id="KW-1015">Disulfide bond</keyword>
<evidence type="ECO:0000256" key="9">
    <source>
        <dbReference type="ARBA" id="ARBA00022827"/>
    </source>
</evidence>
<keyword evidence="5" id="KW-0813">Transport</keyword>
<evidence type="ECO:0000256" key="4">
    <source>
        <dbReference type="ARBA" id="ARBA00011802"/>
    </source>
</evidence>
<dbReference type="STRING" id="1354746.A0A0B2ULF8"/>
<dbReference type="HOGENOM" id="CLU_065181_0_0_1"/>
<protein>
    <recommendedName>
        <fullName evidence="19">Endoplasmic reticulum membrane-associated oxidoreductin</fullName>
    </recommendedName>
</protein>
<dbReference type="GO" id="GO:0016972">
    <property type="term" value="F:thiol oxidase activity"/>
    <property type="evidence" value="ECO:0007669"/>
    <property type="project" value="InterPro"/>
</dbReference>
<dbReference type="GO" id="GO:0005789">
    <property type="term" value="C:endoplasmic reticulum membrane"/>
    <property type="evidence" value="ECO:0007669"/>
    <property type="project" value="UniProtKB-SubCell"/>
</dbReference>
<evidence type="ECO:0000256" key="1">
    <source>
        <dbReference type="ARBA" id="ARBA00001974"/>
    </source>
</evidence>
<accession>A0A0B2ULF8</accession>
<keyword evidence="6" id="KW-0285">Flavoprotein</keyword>
<comment type="similarity">
    <text evidence="3">Belongs to the EROs family.</text>
</comment>
<dbReference type="EMBL" id="JOKQ01000004">
    <property type="protein sequence ID" value="KHN69867.1"/>
    <property type="molecule type" value="Genomic_DNA"/>
</dbReference>
<evidence type="ECO:0000256" key="6">
    <source>
        <dbReference type="ARBA" id="ARBA00022630"/>
    </source>
</evidence>
<evidence type="ECO:0000256" key="11">
    <source>
        <dbReference type="ARBA" id="ARBA00023002"/>
    </source>
</evidence>
<dbReference type="OrthoDB" id="269384at2759"/>
<keyword evidence="14" id="KW-0325">Glycoprotein</keyword>
<dbReference type="SUPFAM" id="SSF110019">
    <property type="entry name" value="ERO1-like"/>
    <property type="match status" value="1"/>
</dbReference>
<dbReference type="RefSeq" id="XP_014563909.1">
    <property type="nucleotide sequence ID" value="XM_014708423.1"/>
</dbReference>
<keyword evidence="18" id="KW-1185">Reference proteome</keyword>
<evidence type="ECO:0000256" key="5">
    <source>
        <dbReference type="ARBA" id="ARBA00022448"/>
    </source>
</evidence>
<dbReference type="GeneID" id="26261500"/>
<comment type="subcellular location">
    <subcellularLocation>
        <location evidence="2">Endoplasmic reticulum membrane</location>
        <topology evidence="2">Peripheral membrane protein</topology>
        <orientation evidence="2">Lumenal side</orientation>
    </subcellularLocation>
</comment>
<dbReference type="InParanoid" id="A0A0B2ULF8"/>
<dbReference type="GO" id="GO:0071949">
    <property type="term" value="F:FAD binding"/>
    <property type="evidence" value="ECO:0007669"/>
    <property type="project" value="InterPro"/>
</dbReference>
<sequence length="323" mass="37529">MIPFAIILCTFCIRIFSIRIDSTDKHIQSINQSTYTRLRSLVSKQQYSLLRVSEIPKPSLNEPKCTLLSCLAEKHSVLDGEYVNLLHQTEAYTGYNGSASQVWQMLWRIASQDEFLNIALSGIQFSITTHLCAFHKQFLRWYVPNPSLFIKRFKNIYRLKLYLTYMLVRKAVGSIIMDTNDNQYSETELVEIIKSINSTEINWRHIPKDIDATLHRIDEMINTLAGLGCEKCRIWGTVQFRGLEVALKIMSGTYTVSVREKMFIMNLFMRLSVSVLNCIKLREYIAPRAMNVLLHWKEMALFATSYSLVAFALRLKKRLKRAF</sequence>
<evidence type="ECO:0000256" key="8">
    <source>
        <dbReference type="ARBA" id="ARBA00022824"/>
    </source>
</evidence>
<evidence type="ECO:0000256" key="7">
    <source>
        <dbReference type="ARBA" id="ARBA00022729"/>
    </source>
</evidence>
<name>A0A0B2ULF8_9MICR</name>
<feature type="signal peptide" evidence="16">
    <location>
        <begin position="1"/>
        <end position="17"/>
    </location>
</feature>
<comment type="cofactor">
    <cofactor evidence="1">
        <name>FAD</name>
        <dbReference type="ChEBI" id="CHEBI:57692"/>
    </cofactor>
</comment>
<gene>
    <name evidence="17" type="ORF">M896_040610</name>
</gene>
<evidence type="ECO:0000256" key="10">
    <source>
        <dbReference type="ARBA" id="ARBA00022982"/>
    </source>
</evidence>
<feature type="chain" id="PRO_5002076413" description="Endoplasmic reticulum membrane-associated oxidoreductin" evidence="16">
    <location>
        <begin position="18"/>
        <end position="323"/>
    </location>
</feature>
<comment type="subunit">
    <text evidence="4">May function both as a monomer and a homodimer.</text>
</comment>
<evidence type="ECO:0000256" key="14">
    <source>
        <dbReference type="ARBA" id="ARBA00023180"/>
    </source>
</evidence>
<evidence type="ECO:0000256" key="13">
    <source>
        <dbReference type="ARBA" id="ARBA00023157"/>
    </source>
</evidence>
<keyword evidence="8" id="KW-0256">Endoplasmic reticulum</keyword>
<dbReference type="PANTHER" id="PTHR12613:SF0">
    <property type="entry name" value="ERO1-LIKE PROTEIN"/>
    <property type="match status" value="1"/>
</dbReference>
<proteinExistence type="inferred from homology"/>
<evidence type="ECO:0000256" key="15">
    <source>
        <dbReference type="ARBA" id="ARBA00023284"/>
    </source>
</evidence>
<evidence type="ECO:0000313" key="17">
    <source>
        <dbReference type="EMBL" id="KHN69867.1"/>
    </source>
</evidence>
<dbReference type="Proteomes" id="UP000031056">
    <property type="component" value="Unassembled WGS sequence"/>
</dbReference>
<keyword evidence="9" id="KW-0274">FAD</keyword>
<organism evidence="17 18">
    <name type="scientific">Ordospora colligata OC4</name>
    <dbReference type="NCBI Taxonomy" id="1354746"/>
    <lineage>
        <taxon>Eukaryota</taxon>
        <taxon>Fungi</taxon>
        <taxon>Fungi incertae sedis</taxon>
        <taxon>Microsporidia</taxon>
        <taxon>Ordosporidae</taxon>
        <taxon>Ordospora</taxon>
    </lineage>
</organism>
<evidence type="ECO:0008006" key="19">
    <source>
        <dbReference type="Google" id="ProtNLM"/>
    </source>
</evidence>
<evidence type="ECO:0000256" key="16">
    <source>
        <dbReference type="SAM" id="SignalP"/>
    </source>
</evidence>
<keyword evidence="11" id="KW-0560">Oxidoreductase</keyword>
<keyword evidence="15" id="KW-0676">Redox-active center</keyword>
<dbReference type="GO" id="GO:0034975">
    <property type="term" value="P:protein folding in endoplasmic reticulum"/>
    <property type="evidence" value="ECO:0007669"/>
    <property type="project" value="InterPro"/>
</dbReference>
<dbReference type="Pfam" id="PF04137">
    <property type="entry name" value="ERO1"/>
    <property type="match status" value="1"/>
</dbReference>
<keyword evidence="10" id="KW-0249">Electron transport</keyword>
<dbReference type="VEuPathDB" id="MicrosporidiaDB:M896_040610"/>
<dbReference type="GO" id="GO:0015035">
    <property type="term" value="F:protein-disulfide reductase activity"/>
    <property type="evidence" value="ECO:0007669"/>
    <property type="project" value="InterPro"/>
</dbReference>
<dbReference type="InterPro" id="IPR037192">
    <property type="entry name" value="ERO1-like_sf"/>
</dbReference>
<dbReference type="InterPro" id="IPR007266">
    <property type="entry name" value="Ero1"/>
</dbReference>
<evidence type="ECO:0000256" key="3">
    <source>
        <dbReference type="ARBA" id="ARBA00008277"/>
    </source>
</evidence>
<evidence type="ECO:0000256" key="12">
    <source>
        <dbReference type="ARBA" id="ARBA00023136"/>
    </source>
</evidence>
<keyword evidence="12" id="KW-0472">Membrane</keyword>